<keyword evidence="8" id="KW-1133">Transmembrane helix</keyword>
<evidence type="ECO:0000256" key="6">
    <source>
        <dbReference type="ARBA" id="ARBA00023136"/>
    </source>
</evidence>
<keyword evidence="5" id="KW-0732">Signal</keyword>
<dbReference type="EMBL" id="DS113293">
    <property type="protein sequence ID" value="EAY12923.1"/>
    <property type="molecule type" value="Genomic_DNA"/>
</dbReference>
<evidence type="ECO:0000313" key="10">
    <source>
        <dbReference type="Proteomes" id="UP000001542"/>
    </source>
</evidence>
<dbReference type="PANTHER" id="PTHR46155">
    <property type="entry name" value="BIFUNCTIONAL INHIBITOR/LIPID-TRANSFER PROTEIN/SEED STORAGE 2S ALBUMIN SUPERFAMILY PROTEIN"/>
    <property type="match status" value="1"/>
</dbReference>
<dbReference type="SUPFAM" id="SSF51126">
    <property type="entry name" value="Pectin lyase-like"/>
    <property type="match status" value="1"/>
</dbReference>
<dbReference type="NCBIfam" id="TIGR01376">
    <property type="entry name" value="POMP_repeat"/>
    <property type="match status" value="1"/>
</dbReference>
<reference evidence="9" key="1">
    <citation type="submission" date="2006-10" db="EMBL/GenBank/DDBJ databases">
        <authorList>
            <person name="Amadeo P."/>
            <person name="Zhao Q."/>
            <person name="Wortman J."/>
            <person name="Fraser-Liggett C."/>
            <person name="Carlton J."/>
        </authorList>
    </citation>
    <scope>NUCLEOTIDE SEQUENCE</scope>
    <source>
        <strain evidence="9">G3</strain>
    </source>
</reference>
<accession>A2E2Y7</accession>
<feature type="transmembrane region" description="Helical" evidence="8">
    <location>
        <begin position="492"/>
        <end position="514"/>
    </location>
</feature>
<keyword evidence="8" id="KW-0812">Transmembrane</keyword>
<evidence type="ECO:0000256" key="4">
    <source>
        <dbReference type="ARBA" id="ARBA00022525"/>
    </source>
</evidence>
<evidence type="ECO:0000256" key="2">
    <source>
        <dbReference type="ARBA" id="ARBA00004442"/>
    </source>
</evidence>
<evidence type="ECO:0000256" key="3">
    <source>
        <dbReference type="ARBA" id="ARBA00004613"/>
    </source>
</evidence>
<keyword evidence="4" id="KW-0964">Secreted</keyword>
<gene>
    <name evidence="9" type="ORF">TVAG_404690</name>
</gene>
<name>A2E2Y7_TRIV3</name>
<evidence type="ECO:0008006" key="11">
    <source>
        <dbReference type="Google" id="ProtNLM"/>
    </source>
</evidence>
<keyword evidence="6 8" id="KW-0472">Membrane</keyword>
<evidence type="ECO:0000256" key="1">
    <source>
        <dbReference type="ARBA" id="ARBA00004196"/>
    </source>
</evidence>
<comment type="subcellular location">
    <subcellularLocation>
        <location evidence="1">Cell envelope</location>
    </subcellularLocation>
    <subcellularLocation>
        <location evidence="2">Cell outer membrane</location>
    </subcellularLocation>
    <subcellularLocation>
        <location evidence="3">Secreted</location>
    </subcellularLocation>
</comment>
<dbReference type="AlphaFoldDB" id="A2E2Y7"/>
<evidence type="ECO:0000256" key="8">
    <source>
        <dbReference type="SAM" id="Phobius"/>
    </source>
</evidence>
<evidence type="ECO:0000313" key="9">
    <source>
        <dbReference type="EMBL" id="EAY12923.1"/>
    </source>
</evidence>
<reference evidence="9" key="2">
    <citation type="journal article" date="2007" name="Science">
        <title>Draft genome sequence of the sexually transmitted pathogen Trichomonas vaginalis.</title>
        <authorList>
            <person name="Carlton J.M."/>
            <person name="Hirt R.P."/>
            <person name="Silva J.C."/>
            <person name="Delcher A.L."/>
            <person name="Schatz M."/>
            <person name="Zhao Q."/>
            <person name="Wortman J.R."/>
            <person name="Bidwell S.L."/>
            <person name="Alsmark U.C.M."/>
            <person name="Besteiro S."/>
            <person name="Sicheritz-Ponten T."/>
            <person name="Noel C.J."/>
            <person name="Dacks J.B."/>
            <person name="Foster P.G."/>
            <person name="Simillion C."/>
            <person name="Van de Peer Y."/>
            <person name="Miranda-Saavedra D."/>
            <person name="Barton G.J."/>
            <person name="Westrop G.D."/>
            <person name="Mueller S."/>
            <person name="Dessi D."/>
            <person name="Fiori P.L."/>
            <person name="Ren Q."/>
            <person name="Paulsen I."/>
            <person name="Zhang H."/>
            <person name="Bastida-Corcuera F.D."/>
            <person name="Simoes-Barbosa A."/>
            <person name="Brown M.T."/>
            <person name="Hayes R.D."/>
            <person name="Mukherjee M."/>
            <person name="Okumura C.Y."/>
            <person name="Schneider R."/>
            <person name="Smith A.J."/>
            <person name="Vanacova S."/>
            <person name="Villalvazo M."/>
            <person name="Haas B.J."/>
            <person name="Pertea M."/>
            <person name="Feldblyum T.V."/>
            <person name="Utterback T.R."/>
            <person name="Shu C.L."/>
            <person name="Osoegawa K."/>
            <person name="de Jong P.J."/>
            <person name="Hrdy I."/>
            <person name="Horvathova L."/>
            <person name="Zubacova Z."/>
            <person name="Dolezal P."/>
            <person name="Malik S.B."/>
            <person name="Logsdon J.M. Jr."/>
            <person name="Henze K."/>
            <person name="Gupta A."/>
            <person name="Wang C.C."/>
            <person name="Dunne R.L."/>
            <person name="Upcroft J.A."/>
            <person name="Upcroft P."/>
            <person name="White O."/>
            <person name="Salzberg S.L."/>
            <person name="Tang P."/>
            <person name="Chiu C.-H."/>
            <person name="Lee Y.-S."/>
            <person name="Embley T.M."/>
            <person name="Coombs G.H."/>
            <person name="Mottram J.C."/>
            <person name="Tachezy J."/>
            <person name="Fraser-Liggett C.M."/>
            <person name="Johnson P.J."/>
        </authorList>
    </citation>
    <scope>NUCLEOTIDE SEQUENCE [LARGE SCALE GENOMIC DNA]</scope>
    <source>
        <strain evidence="9">G3</strain>
    </source>
</reference>
<dbReference type="Pfam" id="PF02415">
    <property type="entry name" value="Chlam_PMP"/>
    <property type="match status" value="1"/>
</dbReference>
<dbReference type="GO" id="GO:0005576">
    <property type="term" value="C:extracellular region"/>
    <property type="evidence" value="ECO:0007669"/>
    <property type="project" value="UniProtKB-SubCell"/>
</dbReference>
<organism evidence="9 10">
    <name type="scientific">Trichomonas vaginalis (strain ATCC PRA-98 / G3)</name>
    <dbReference type="NCBI Taxonomy" id="412133"/>
    <lineage>
        <taxon>Eukaryota</taxon>
        <taxon>Metamonada</taxon>
        <taxon>Parabasalia</taxon>
        <taxon>Trichomonadida</taxon>
        <taxon>Trichomonadidae</taxon>
        <taxon>Trichomonas</taxon>
    </lineage>
</organism>
<dbReference type="OrthoDB" id="2017446at2759"/>
<dbReference type="InterPro" id="IPR003368">
    <property type="entry name" value="POMP_repeat"/>
</dbReference>
<dbReference type="KEGG" id="tva:4770896"/>
<sequence length="593" mass="66164">MDKKPSFQSNEYGVISVNAYKNFTDKDEIIKAGANNTIRTNNYYFSTVTIQDNVKFEANSALGAYLESGSGGAIFTCFCKLQANKATFERNVASIGGAICGLASSYWISICTFTSNKAYKLGGAIYLHNGFREESLGAADIQQNFLISECKFNENIAQECGGSLSLDQVNAPYIEKSEFKKNFASLSGGALYAINLDNLKLFNCNFTGNNLSNNKQIHSDYGNKNFRAKNGFGANIRGGGAIFARGLKESQESFNLYTQNCIFKENKFNKSSNIDYNGGHCLMLQGIKWMSVNDCLQIPFETNIAGNYNITRTNEQKSCGNDAETIYPFPKYYTFASPKNLIGLESSTTDLPTPSKFTYYATPLIRNPHRNDEPKPNLEKFSLIHEIKPQTTRTNSPTRSNIPLAITNVPKDFPKATTKILTQMATFTNTFSITNTITTTVQEKNGEFYYTFANAQTTIEIQTITLAETYVVIFDEPAYQKQMDQQKSRRNMIIAIAAACVGLIVVVILIIIFLKKRSTKEESDQSVLSMDSEQVGKYMNTSTTTAVTQENPLWSSQLINYDGDDPFKGDFQEQTKEGYFAATNEEMRDVDQD</sequence>
<evidence type="ECO:0000256" key="7">
    <source>
        <dbReference type="ARBA" id="ARBA00023237"/>
    </source>
</evidence>
<dbReference type="VEuPathDB" id="TrichDB:TVAGG3_0847490"/>
<dbReference type="RefSeq" id="XP_001325146.1">
    <property type="nucleotide sequence ID" value="XM_001325111.1"/>
</dbReference>
<protein>
    <recommendedName>
        <fullName evidence="11">Polymorphic outer membrane protein</fullName>
    </recommendedName>
</protein>
<dbReference type="Proteomes" id="UP000001542">
    <property type="component" value="Unassembled WGS sequence"/>
</dbReference>
<dbReference type="PANTHER" id="PTHR46155:SF1">
    <property type="entry name" value="BIFUNCTIONAL INHIBITOR_LIPID-TRANSFER PROTEIN_SEED STORAGE 2S ALBUMIN SUPERFAMILY PROTEIN"/>
    <property type="match status" value="1"/>
</dbReference>
<dbReference type="VEuPathDB" id="TrichDB:TVAG_404690"/>
<dbReference type="InParanoid" id="A2E2Y7"/>
<keyword evidence="10" id="KW-1185">Reference proteome</keyword>
<proteinExistence type="predicted"/>
<dbReference type="InterPro" id="IPR011050">
    <property type="entry name" value="Pectin_lyase_fold/virulence"/>
</dbReference>
<evidence type="ECO:0000256" key="5">
    <source>
        <dbReference type="ARBA" id="ARBA00022729"/>
    </source>
</evidence>
<keyword evidence="7" id="KW-0998">Cell outer membrane</keyword>